<feature type="domain" description="Thioredoxin" evidence="1">
    <location>
        <begin position="31"/>
        <end position="81"/>
    </location>
</feature>
<evidence type="ECO:0000259" key="1">
    <source>
        <dbReference type="PROSITE" id="PS51352"/>
    </source>
</evidence>
<dbReference type="GO" id="GO:0016209">
    <property type="term" value="F:antioxidant activity"/>
    <property type="evidence" value="ECO:0007669"/>
    <property type="project" value="InterPro"/>
</dbReference>
<organism evidence="2">
    <name type="scientific">marine sediment metagenome</name>
    <dbReference type="NCBI Taxonomy" id="412755"/>
    <lineage>
        <taxon>unclassified sequences</taxon>
        <taxon>metagenomes</taxon>
        <taxon>ecological metagenomes</taxon>
    </lineage>
</organism>
<dbReference type="Pfam" id="PF00578">
    <property type="entry name" value="AhpC-TSA"/>
    <property type="match status" value="1"/>
</dbReference>
<dbReference type="PANTHER" id="PTHR42852">
    <property type="entry name" value="THIOL:DISULFIDE INTERCHANGE PROTEIN DSBE"/>
    <property type="match status" value="1"/>
</dbReference>
<dbReference type="PANTHER" id="PTHR42852:SF17">
    <property type="entry name" value="THIOREDOXIN-LIKE PROTEIN HI_1115"/>
    <property type="match status" value="1"/>
</dbReference>
<comment type="caution">
    <text evidence="2">The sequence shown here is derived from an EMBL/GenBank/DDBJ whole genome shotgun (WGS) entry which is preliminary data.</text>
</comment>
<dbReference type="InterPro" id="IPR036249">
    <property type="entry name" value="Thioredoxin-like_sf"/>
</dbReference>
<dbReference type="SUPFAM" id="SSF52833">
    <property type="entry name" value="Thioredoxin-like"/>
    <property type="match status" value="1"/>
</dbReference>
<gene>
    <name evidence="2" type="ORF">S03H2_38417</name>
</gene>
<sequence length="81" mass="8987">MNNMLKLILVTILLTSGLLITGCEADSNQVPEIGKTAPTFQLKNLSGQTISLGDFQGKPILINFWATWCSPCREEMPYIQE</sequence>
<dbReference type="PROSITE" id="PS51257">
    <property type="entry name" value="PROKAR_LIPOPROTEIN"/>
    <property type="match status" value="1"/>
</dbReference>
<protein>
    <recommendedName>
        <fullName evidence="1">Thioredoxin domain-containing protein</fullName>
    </recommendedName>
</protein>
<dbReference type="InterPro" id="IPR013766">
    <property type="entry name" value="Thioredoxin_domain"/>
</dbReference>
<accession>X1GFP7</accession>
<evidence type="ECO:0000313" key="2">
    <source>
        <dbReference type="EMBL" id="GAH56012.1"/>
    </source>
</evidence>
<name>X1GFP7_9ZZZZ</name>
<dbReference type="GO" id="GO:0016491">
    <property type="term" value="F:oxidoreductase activity"/>
    <property type="evidence" value="ECO:0007669"/>
    <property type="project" value="InterPro"/>
</dbReference>
<dbReference type="PROSITE" id="PS51352">
    <property type="entry name" value="THIOREDOXIN_2"/>
    <property type="match status" value="1"/>
</dbReference>
<dbReference type="EMBL" id="BARU01023683">
    <property type="protein sequence ID" value="GAH56012.1"/>
    <property type="molecule type" value="Genomic_DNA"/>
</dbReference>
<feature type="non-terminal residue" evidence="2">
    <location>
        <position position="81"/>
    </location>
</feature>
<proteinExistence type="predicted"/>
<dbReference type="Gene3D" id="3.40.30.10">
    <property type="entry name" value="Glutaredoxin"/>
    <property type="match status" value="1"/>
</dbReference>
<dbReference type="InterPro" id="IPR000866">
    <property type="entry name" value="AhpC/TSA"/>
</dbReference>
<reference evidence="2" key="1">
    <citation type="journal article" date="2014" name="Front. Microbiol.">
        <title>High frequency of phylogenetically diverse reductive dehalogenase-homologous genes in deep subseafloor sedimentary metagenomes.</title>
        <authorList>
            <person name="Kawai M."/>
            <person name="Futagami T."/>
            <person name="Toyoda A."/>
            <person name="Takaki Y."/>
            <person name="Nishi S."/>
            <person name="Hori S."/>
            <person name="Arai W."/>
            <person name="Tsubouchi T."/>
            <person name="Morono Y."/>
            <person name="Uchiyama I."/>
            <person name="Ito T."/>
            <person name="Fujiyama A."/>
            <person name="Inagaki F."/>
            <person name="Takami H."/>
        </authorList>
    </citation>
    <scope>NUCLEOTIDE SEQUENCE</scope>
    <source>
        <strain evidence="2">Expedition CK06-06</strain>
    </source>
</reference>
<dbReference type="InterPro" id="IPR050553">
    <property type="entry name" value="Thioredoxin_ResA/DsbE_sf"/>
</dbReference>
<dbReference type="AlphaFoldDB" id="X1GFP7"/>
<dbReference type="CDD" id="cd02966">
    <property type="entry name" value="TlpA_like_family"/>
    <property type="match status" value="1"/>
</dbReference>